<organism evidence="6 8">
    <name type="scientific">Haladaptatus paucihalophilus DX253</name>
    <dbReference type="NCBI Taxonomy" id="797209"/>
    <lineage>
        <taxon>Archaea</taxon>
        <taxon>Methanobacteriati</taxon>
        <taxon>Methanobacteriota</taxon>
        <taxon>Stenosarchaea group</taxon>
        <taxon>Halobacteria</taxon>
        <taxon>Halobacteriales</taxon>
        <taxon>Haladaptataceae</taxon>
        <taxon>Haladaptatus</taxon>
    </lineage>
</organism>
<proteinExistence type="inferred from homology"/>
<dbReference type="SUPFAM" id="SSF50494">
    <property type="entry name" value="Trypsin-like serine proteases"/>
    <property type="match status" value="1"/>
</dbReference>
<dbReference type="Gene3D" id="2.40.10.10">
    <property type="entry name" value="Trypsin-like serine proteases"/>
    <property type="match status" value="2"/>
</dbReference>
<evidence type="ECO:0000313" key="8">
    <source>
        <dbReference type="Proteomes" id="UP000003751"/>
    </source>
</evidence>
<dbReference type="PANTHER" id="PTHR43343">
    <property type="entry name" value="PEPTIDASE S12"/>
    <property type="match status" value="1"/>
</dbReference>
<reference evidence="9" key="2">
    <citation type="submission" date="2016-11" db="EMBL/GenBank/DDBJ databases">
        <authorList>
            <person name="Varghese N."/>
            <person name="Submissions S."/>
        </authorList>
    </citation>
    <scope>NUCLEOTIDE SEQUENCE [LARGE SCALE GENOMIC DNA]</scope>
    <source>
        <strain evidence="9">DX253</strain>
    </source>
</reference>
<dbReference type="SUPFAM" id="SSF50156">
    <property type="entry name" value="PDZ domain-like"/>
    <property type="match status" value="1"/>
</dbReference>
<dbReference type="EMBL" id="FRAN01000005">
    <property type="protein sequence ID" value="SHL17922.1"/>
    <property type="molecule type" value="Genomic_DNA"/>
</dbReference>
<keyword evidence="3" id="KW-0378">Hydrolase</keyword>
<evidence type="ECO:0000313" key="9">
    <source>
        <dbReference type="Proteomes" id="UP000184203"/>
    </source>
</evidence>
<evidence type="ECO:0000256" key="2">
    <source>
        <dbReference type="ARBA" id="ARBA00022670"/>
    </source>
</evidence>
<evidence type="ECO:0000313" key="7">
    <source>
        <dbReference type="EMBL" id="SHL17922.1"/>
    </source>
</evidence>
<gene>
    <name evidence="7" type="ORF">SAMN05444342_3152</name>
    <name evidence="6" type="ORF">ZOD2009_06419</name>
</gene>
<evidence type="ECO:0000313" key="6">
    <source>
        <dbReference type="EMBL" id="EFW92969.1"/>
    </source>
</evidence>
<evidence type="ECO:0000259" key="5">
    <source>
        <dbReference type="Pfam" id="PF13180"/>
    </source>
</evidence>
<dbReference type="OrthoDB" id="350578at2157"/>
<dbReference type="RefSeq" id="WP_007978114.1">
    <property type="nucleotide sequence ID" value="NZ_AEMG01000005.1"/>
</dbReference>
<dbReference type="AlphaFoldDB" id="E7QR61"/>
<dbReference type="InterPro" id="IPR001478">
    <property type="entry name" value="PDZ"/>
</dbReference>
<dbReference type="GO" id="GO:0006508">
    <property type="term" value="P:proteolysis"/>
    <property type="evidence" value="ECO:0007669"/>
    <property type="project" value="UniProtKB-KW"/>
</dbReference>
<dbReference type="PATRIC" id="fig|797209.4.peg.1275"/>
<dbReference type="PANTHER" id="PTHR43343:SF3">
    <property type="entry name" value="PROTEASE DO-LIKE 8, CHLOROPLASTIC"/>
    <property type="match status" value="1"/>
</dbReference>
<keyword evidence="9" id="KW-1185">Reference proteome</keyword>
<feature type="region of interest" description="Disordered" evidence="4">
    <location>
        <begin position="1"/>
        <end position="25"/>
    </location>
</feature>
<comment type="similarity">
    <text evidence="1">Belongs to the peptidase S1C family.</text>
</comment>
<reference evidence="7" key="3">
    <citation type="submission" date="2016-11" db="EMBL/GenBank/DDBJ databases">
        <authorList>
            <person name="Jaros S."/>
            <person name="Januszkiewicz K."/>
            <person name="Wedrychowicz H."/>
        </authorList>
    </citation>
    <scope>NUCLEOTIDE SEQUENCE [LARGE SCALE GENOMIC DNA]</scope>
    <source>
        <strain evidence="7">DX253</strain>
    </source>
</reference>
<dbReference type="Pfam" id="PF13180">
    <property type="entry name" value="PDZ_2"/>
    <property type="match status" value="1"/>
</dbReference>
<dbReference type="EMBL" id="AEMG01000005">
    <property type="protein sequence ID" value="EFW92969.1"/>
    <property type="molecule type" value="Genomic_DNA"/>
</dbReference>
<dbReference type="Proteomes" id="UP000184203">
    <property type="component" value="Unassembled WGS sequence"/>
</dbReference>
<dbReference type="GO" id="GO:0004252">
    <property type="term" value="F:serine-type endopeptidase activity"/>
    <property type="evidence" value="ECO:0007669"/>
    <property type="project" value="InterPro"/>
</dbReference>
<dbReference type="InterPro" id="IPR009003">
    <property type="entry name" value="Peptidase_S1_PA"/>
</dbReference>
<accession>E7QR61</accession>
<dbReference type="Proteomes" id="UP000003751">
    <property type="component" value="Unassembled WGS sequence"/>
</dbReference>
<evidence type="ECO:0000256" key="3">
    <source>
        <dbReference type="ARBA" id="ARBA00022801"/>
    </source>
</evidence>
<feature type="domain" description="PDZ" evidence="5">
    <location>
        <begin position="254"/>
        <end position="338"/>
    </location>
</feature>
<reference evidence="6 8" key="1">
    <citation type="journal article" date="2014" name="ISME J.">
        <title>Trehalose/2-sulfotrehalose biosynthesis and glycine-betaine uptake are widely spread mechanisms for osmoadaptation in the Halobacteriales.</title>
        <authorList>
            <person name="Youssef N.H."/>
            <person name="Savage-Ashlock K.N."/>
            <person name="McCully A.L."/>
            <person name="Luedtke B."/>
            <person name="Shaw E.I."/>
            <person name="Hoff W.D."/>
            <person name="Elshahed M.S."/>
        </authorList>
    </citation>
    <scope>NUCLEOTIDE SEQUENCE [LARGE SCALE GENOMIC DNA]</scope>
    <source>
        <strain evidence="6 8">DX253</strain>
    </source>
</reference>
<dbReference type="InterPro" id="IPR051201">
    <property type="entry name" value="Chloro_Bact_Ser_Proteases"/>
</dbReference>
<dbReference type="InterPro" id="IPR001940">
    <property type="entry name" value="Peptidase_S1C"/>
</dbReference>
<name>E7QR61_HALPU</name>
<dbReference type="PRINTS" id="PR00834">
    <property type="entry name" value="PROTEASES2C"/>
</dbReference>
<dbReference type="Pfam" id="PF13365">
    <property type="entry name" value="Trypsin_2"/>
    <property type="match status" value="1"/>
</dbReference>
<dbReference type="eggNOG" id="arCOG02833">
    <property type="taxonomic scope" value="Archaea"/>
</dbReference>
<dbReference type="STRING" id="797209.GCA_000376445_03916"/>
<sequence>MNEHESDDKYETDEQSADRHPINEQSLYERLYDETIPSVVSVYVTPQDVSGPTRSGAGSGFIYDHDAQREPDGYVVTNGHVVGGIDEVELRFSEGDWRTGRVVGRDGGTDLAVVEVTDLPAYAEPLPVAADAPTPGQRVAALGNPMGLDGTITTGIVSGTNRSLPTGNGFAIPDTVQTDAAINPGNSGGPLVTLDGEVVGVNRARQGDGIGFAISGAIVSRVVPTLIETGTYRHPYLKISTVDVSPLVAEANELAETRGVLVVDVRLGPASGALVGCESVRTLRGRDVPVGGDVIVGMNGRAVRSHEELMRHLLIEARPGEEAEVELVRNGQRLSETVVLGERPKAPGRGGISVGVE</sequence>
<dbReference type="Gene3D" id="2.30.42.10">
    <property type="match status" value="1"/>
</dbReference>
<protein>
    <submittedName>
        <fullName evidence="6">Putative periplasmic serine proteinase</fullName>
    </submittedName>
    <submittedName>
        <fullName evidence="7">Serine protease, S1-C subfamily, contains C-terminal PDZ domain</fullName>
    </submittedName>
</protein>
<keyword evidence="2 7" id="KW-0645">Protease</keyword>
<evidence type="ECO:0000256" key="1">
    <source>
        <dbReference type="ARBA" id="ARBA00010541"/>
    </source>
</evidence>
<dbReference type="InterPro" id="IPR036034">
    <property type="entry name" value="PDZ_sf"/>
</dbReference>
<evidence type="ECO:0000256" key="4">
    <source>
        <dbReference type="SAM" id="MobiDB-lite"/>
    </source>
</evidence>
<dbReference type="InterPro" id="IPR043504">
    <property type="entry name" value="Peptidase_S1_PA_chymotrypsin"/>
</dbReference>